<dbReference type="SUPFAM" id="SSF47203">
    <property type="entry name" value="Acyl-CoA dehydrogenase C-terminal domain-like"/>
    <property type="match status" value="1"/>
</dbReference>
<dbReference type="SUPFAM" id="SSF56645">
    <property type="entry name" value="Acyl-CoA dehydrogenase NM domain-like"/>
    <property type="match status" value="1"/>
</dbReference>
<comment type="similarity">
    <text evidence="2 5">Belongs to the acyl-CoA dehydrogenase family.</text>
</comment>
<keyword evidence="10" id="KW-1185">Reference proteome</keyword>
<comment type="cofactor">
    <cofactor evidence="1 5">
        <name>FAD</name>
        <dbReference type="ChEBI" id="CHEBI:57692"/>
    </cofactor>
</comment>
<evidence type="ECO:0000313" key="10">
    <source>
        <dbReference type="Proteomes" id="UP000219565"/>
    </source>
</evidence>
<dbReference type="Proteomes" id="UP000219565">
    <property type="component" value="Unassembled WGS sequence"/>
</dbReference>
<dbReference type="EMBL" id="OBEG01000001">
    <property type="protein sequence ID" value="SNY77558.1"/>
    <property type="molecule type" value="Genomic_DNA"/>
</dbReference>
<dbReference type="InterPro" id="IPR036250">
    <property type="entry name" value="AcylCo_DH-like_C"/>
</dbReference>
<reference evidence="9 10" key="1">
    <citation type="submission" date="2017-09" db="EMBL/GenBank/DDBJ databases">
        <authorList>
            <person name="Ehlers B."/>
            <person name="Leendertz F.H."/>
        </authorList>
    </citation>
    <scope>NUCLEOTIDE SEQUENCE [LARGE SCALE GENOMIC DNA]</scope>
    <source>
        <strain evidence="9 10">DSM 45537</strain>
    </source>
</reference>
<feature type="domain" description="Acyl-CoA dehydrogenase/oxidase N-terminal" evidence="8">
    <location>
        <begin position="12"/>
        <end position="121"/>
    </location>
</feature>
<evidence type="ECO:0000256" key="5">
    <source>
        <dbReference type="RuleBase" id="RU362125"/>
    </source>
</evidence>
<dbReference type="Gene3D" id="2.40.110.10">
    <property type="entry name" value="Butyryl-CoA Dehydrogenase, subunit A, domain 2"/>
    <property type="match status" value="1"/>
</dbReference>
<dbReference type="InterPro" id="IPR009075">
    <property type="entry name" value="AcylCo_DH/oxidase_C"/>
</dbReference>
<evidence type="ECO:0000259" key="6">
    <source>
        <dbReference type="Pfam" id="PF00441"/>
    </source>
</evidence>
<organism evidence="9 10">
    <name type="scientific">Nocardia amikacinitolerans</name>
    <dbReference type="NCBI Taxonomy" id="756689"/>
    <lineage>
        <taxon>Bacteria</taxon>
        <taxon>Bacillati</taxon>
        <taxon>Actinomycetota</taxon>
        <taxon>Actinomycetes</taxon>
        <taxon>Mycobacteriales</taxon>
        <taxon>Nocardiaceae</taxon>
        <taxon>Nocardia</taxon>
    </lineage>
</organism>
<dbReference type="OrthoDB" id="8876745at2"/>
<sequence length="389" mass="42856">MTAATATDDNVEVVRQATRELARKFDNNYWLDKDNKHEYPWDFVKAFAAGGWLGAMIPEEYGGIGLGLKEAAVMLGEISSSGAGMSGGSAIHFYVFPPAPIVKYGSEEMKREYLPKLASGELLMAFGVTEPTAGVDTSRIKTKATKVDGGWLINGQKVFITNAQNAHKILLLARTSPRREDKPLWGMSLFLADMDRSKITVREIDKLGRAAIDTNELFIDNLEVSDDRLVGEVDKGFYYLLDGLNPERIVVGMEGVGLGRAALEIGAEYAKNRVVFDRPIGQNQAVAHPLADSWIRLEAAEGMIMRAAELFDAGLPCGPEAAAAKYLGAEAGFEACDRAFSTLGGYAYAKEYHIERLWREVRLLRNAPFSQEMVRNYISQQVLGLPRSY</sequence>
<gene>
    <name evidence="9" type="ORF">SAMN04244553_1035</name>
</gene>
<dbReference type="InterPro" id="IPR013786">
    <property type="entry name" value="AcylCoA_DH/ox_N"/>
</dbReference>
<evidence type="ECO:0000313" key="9">
    <source>
        <dbReference type="EMBL" id="SNY77558.1"/>
    </source>
</evidence>
<evidence type="ECO:0000256" key="4">
    <source>
        <dbReference type="ARBA" id="ARBA00022827"/>
    </source>
</evidence>
<dbReference type="InterPro" id="IPR046373">
    <property type="entry name" value="Acyl-CoA_Oxase/DH_mid-dom_sf"/>
</dbReference>
<dbReference type="GO" id="GO:0003995">
    <property type="term" value="F:acyl-CoA dehydrogenase activity"/>
    <property type="evidence" value="ECO:0007669"/>
    <property type="project" value="TreeGrafter"/>
</dbReference>
<dbReference type="GO" id="GO:0050660">
    <property type="term" value="F:flavin adenine dinucleotide binding"/>
    <property type="evidence" value="ECO:0007669"/>
    <property type="project" value="InterPro"/>
</dbReference>
<feature type="domain" description="Acyl-CoA dehydrogenase/oxidase C-terminal" evidence="6">
    <location>
        <begin position="234"/>
        <end position="382"/>
    </location>
</feature>
<name>A0A285KY16_9NOCA</name>
<dbReference type="PANTHER" id="PTHR43884:SF12">
    <property type="entry name" value="ISOVALERYL-COA DEHYDROGENASE, MITOCHONDRIAL-RELATED"/>
    <property type="match status" value="1"/>
</dbReference>
<dbReference type="FunFam" id="1.20.140.10:FF:000012">
    <property type="entry name" value="Acyl-CoA dehydrogenase fadE12"/>
    <property type="match status" value="1"/>
</dbReference>
<dbReference type="InterPro" id="IPR009100">
    <property type="entry name" value="AcylCoA_DH/oxidase_NM_dom_sf"/>
</dbReference>
<accession>A0A285KY16</accession>
<dbReference type="RefSeq" id="WP_097243844.1">
    <property type="nucleotide sequence ID" value="NZ_JAMTCV010000002.1"/>
</dbReference>
<dbReference type="CDD" id="cd00567">
    <property type="entry name" value="ACAD"/>
    <property type="match status" value="1"/>
</dbReference>
<dbReference type="Gene3D" id="1.10.540.10">
    <property type="entry name" value="Acyl-CoA dehydrogenase/oxidase, N-terminal domain"/>
    <property type="match status" value="1"/>
</dbReference>
<evidence type="ECO:0000256" key="3">
    <source>
        <dbReference type="ARBA" id="ARBA00022630"/>
    </source>
</evidence>
<keyword evidence="4 5" id="KW-0274">FAD</keyword>
<dbReference type="Pfam" id="PF00441">
    <property type="entry name" value="Acyl-CoA_dh_1"/>
    <property type="match status" value="1"/>
</dbReference>
<dbReference type="InterPro" id="IPR037069">
    <property type="entry name" value="AcylCoA_DH/ox_N_sf"/>
</dbReference>
<dbReference type="PIRSF" id="PIRSF016578">
    <property type="entry name" value="HsaA"/>
    <property type="match status" value="1"/>
</dbReference>
<protein>
    <submittedName>
        <fullName evidence="9">Acyl-CoA dehydrogenase</fullName>
    </submittedName>
</protein>
<evidence type="ECO:0000256" key="1">
    <source>
        <dbReference type="ARBA" id="ARBA00001974"/>
    </source>
</evidence>
<evidence type="ECO:0000259" key="7">
    <source>
        <dbReference type="Pfam" id="PF02770"/>
    </source>
</evidence>
<proteinExistence type="inferred from homology"/>
<dbReference type="PANTHER" id="PTHR43884">
    <property type="entry name" value="ACYL-COA DEHYDROGENASE"/>
    <property type="match status" value="1"/>
</dbReference>
<evidence type="ECO:0000259" key="8">
    <source>
        <dbReference type="Pfam" id="PF02771"/>
    </source>
</evidence>
<keyword evidence="3 5" id="KW-0285">Flavoprotein</keyword>
<keyword evidence="5" id="KW-0560">Oxidoreductase</keyword>
<evidence type="ECO:0000256" key="2">
    <source>
        <dbReference type="ARBA" id="ARBA00009347"/>
    </source>
</evidence>
<feature type="domain" description="Acyl-CoA oxidase/dehydrogenase middle" evidence="7">
    <location>
        <begin position="125"/>
        <end position="221"/>
    </location>
</feature>
<dbReference type="AlphaFoldDB" id="A0A285KY16"/>
<dbReference type="Pfam" id="PF02770">
    <property type="entry name" value="Acyl-CoA_dh_M"/>
    <property type="match status" value="1"/>
</dbReference>
<dbReference type="Pfam" id="PF02771">
    <property type="entry name" value="Acyl-CoA_dh_N"/>
    <property type="match status" value="1"/>
</dbReference>
<dbReference type="Gene3D" id="1.20.140.10">
    <property type="entry name" value="Butyryl-CoA Dehydrogenase, subunit A, domain 3"/>
    <property type="match status" value="1"/>
</dbReference>
<dbReference type="InterPro" id="IPR006091">
    <property type="entry name" value="Acyl-CoA_Oxase/DH_mid-dom"/>
</dbReference>